<dbReference type="InterPro" id="IPR013785">
    <property type="entry name" value="Aldolase_TIM"/>
</dbReference>
<dbReference type="PROSITE" id="PS00911">
    <property type="entry name" value="DHODEHASE_1"/>
    <property type="match status" value="1"/>
</dbReference>
<keyword evidence="7 11" id="KW-0665">Pyrimidine biosynthesis</keyword>
<dbReference type="OrthoDB" id="9802377at2"/>
<dbReference type="GO" id="GO:0005737">
    <property type="term" value="C:cytoplasm"/>
    <property type="evidence" value="ECO:0007669"/>
    <property type="project" value="InterPro"/>
</dbReference>
<dbReference type="UniPathway" id="UPA00070">
    <property type="reaction ID" value="UER00946"/>
</dbReference>
<feature type="binding site" evidence="11">
    <location>
        <begin position="68"/>
        <end position="72"/>
    </location>
    <ligand>
        <name>FMN</name>
        <dbReference type="ChEBI" id="CHEBI:58210"/>
    </ligand>
</feature>
<dbReference type="HAMAP" id="MF_00225">
    <property type="entry name" value="DHO_dh_type2"/>
    <property type="match status" value="1"/>
</dbReference>
<feature type="active site" description="Nucleophile" evidence="11">
    <location>
        <position position="184"/>
    </location>
</feature>
<accession>A0A3Q8EX60</accession>
<comment type="cofactor">
    <cofactor evidence="11">
        <name>FMN</name>
        <dbReference type="ChEBI" id="CHEBI:58210"/>
    </cofactor>
    <text evidence="11">Binds 1 FMN per subunit.</text>
</comment>
<evidence type="ECO:0000256" key="8">
    <source>
        <dbReference type="ARBA" id="ARBA00023002"/>
    </source>
</evidence>
<dbReference type="PANTHER" id="PTHR48109">
    <property type="entry name" value="DIHYDROOROTATE DEHYDROGENASE (QUINONE), MITOCHONDRIAL-RELATED"/>
    <property type="match status" value="1"/>
</dbReference>
<evidence type="ECO:0000256" key="9">
    <source>
        <dbReference type="ARBA" id="ARBA00023136"/>
    </source>
</evidence>
<comment type="catalytic activity">
    <reaction evidence="10 11">
        <text>(S)-dihydroorotate + a quinone = orotate + a quinol</text>
        <dbReference type="Rhea" id="RHEA:30187"/>
        <dbReference type="ChEBI" id="CHEBI:24646"/>
        <dbReference type="ChEBI" id="CHEBI:30839"/>
        <dbReference type="ChEBI" id="CHEBI:30864"/>
        <dbReference type="ChEBI" id="CHEBI:132124"/>
        <dbReference type="EC" id="1.3.5.2"/>
    </reaction>
</comment>
<dbReference type="GO" id="GO:0005886">
    <property type="term" value="C:plasma membrane"/>
    <property type="evidence" value="ECO:0007669"/>
    <property type="project" value="UniProtKB-SubCell"/>
</dbReference>
<dbReference type="NCBIfam" id="NF003644">
    <property type="entry name" value="PRK05286.1-1"/>
    <property type="match status" value="1"/>
</dbReference>
<dbReference type="RefSeq" id="WP_108674024.1">
    <property type="nucleotide sequence ID" value="NZ_CP025628.1"/>
</dbReference>
<evidence type="ECO:0000256" key="6">
    <source>
        <dbReference type="ARBA" id="ARBA00022643"/>
    </source>
</evidence>
<dbReference type="InterPro" id="IPR001295">
    <property type="entry name" value="Dihydroorotate_DH_CS"/>
</dbReference>
<dbReference type="Proteomes" id="UP000266796">
    <property type="component" value="Chromosome"/>
</dbReference>
<name>A0A3Q8EX60_9PROT</name>
<evidence type="ECO:0000256" key="5">
    <source>
        <dbReference type="ARBA" id="ARBA00022630"/>
    </source>
</evidence>
<dbReference type="NCBIfam" id="NF003645">
    <property type="entry name" value="PRK05286.1-2"/>
    <property type="match status" value="1"/>
</dbReference>
<feature type="binding site" evidence="11">
    <location>
        <position position="181"/>
    </location>
    <ligand>
        <name>substrate</name>
    </ligand>
</feature>
<dbReference type="EC" id="1.3.5.2" evidence="11"/>
<dbReference type="GO" id="GO:0106430">
    <property type="term" value="F:dihydroorotate dehydrogenase (quinone) activity"/>
    <property type="evidence" value="ECO:0007669"/>
    <property type="project" value="UniProtKB-EC"/>
</dbReference>
<feature type="binding site" evidence="11">
    <location>
        <position position="306"/>
    </location>
    <ligand>
        <name>FMN</name>
        <dbReference type="ChEBI" id="CHEBI:58210"/>
    </ligand>
</feature>
<feature type="binding site" evidence="11">
    <location>
        <position position="226"/>
    </location>
    <ligand>
        <name>FMN</name>
        <dbReference type="ChEBI" id="CHEBI:58210"/>
    </ligand>
</feature>
<dbReference type="PIRSF" id="PIRSF000164">
    <property type="entry name" value="DHO_oxidase"/>
    <property type="match status" value="1"/>
</dbReference>
<keyword evidence="5 11" id="KW-0285">Flavoprotein</keyword>
<comment type="pathway">
    <text evidence="3 11">Pyrimidine metabolism; UMP biosynthesis via de novo pathway; orotate from (S)-dihydroorotate (quinone route): step 1/1.</text>
</comment>
<dbReference type="SUPFAM" id="SSF51395">
    <property type="entry name" value="FMN-linked oxidoreductases"/>
    <property type="match status" value="1"/>
</dbReference>
<sequence>MSIIFKSYPFIKKLLFSVDAEKTHIYVLKNLQKLSYCKFFRNLMLSNFIKKPTKIMGLNFKNPVGLAAGMDKNAEYIDSLSLLGFGFIEVGTVTPLPQSGNTKPRLFRIEKDNAIVNKMGFNNLGIDIFLQNIKNNIWQKNGGILGINIGKNAITPISQAIDDYIICMNKIYNYADYITVNISSPNTKDLRSLQNIDLLDLFLSKISDNKHLLSDKYGRYVPIAIKIAPDLSDENIKDICKLLIKHKIDGIIATNTTSQLHLSDHLPKFVNEGGLSGQPLFKRSTQVISIIKEIVEDNISIIGSGGIMTKYDALEKINNGADAIQLYTGIIYKGPNLINDCIKVFH</sequence>
<evidence type="ECO:0000313" key="13">
    <source>
        <dbReference type="EMBL" id="AWD32621.1"/>
    </source>
</evidence>
<reference evidence="13 14" key="1">
    <citation type="journal article" date="2018" name="Parasitology">
        <title>The reduced genome of Candidatus Kinetoplastibacterium sorsogonicusi, the endosymbiont of Kentomonas sorsogonicus (Trypanosomatidae): loss of the haem-synthesis pathway.</title>
        <authorList>
            <person name="Silva F.M."/>
            <person name="Kostygov A.Y."/>
            <person name="Spodareva V.V."/>
            <person name="Butenko A."/>
            <person name="Tossou R."/>
            <person name="Lukes J."/>
            <person name="Yurchenko V."/>
            <person name="Alves J.M.P."/>
        </authorList>
    </citation>
    <scope>NUCLEOTIDE SEQUENCE [LARGE SCALE GENOMIC DNA]</scope>
    <source>
        <strain evidence="13 14">MF-08</strain>
    </source>
</reference>
<feature type="binding site" evidence="11">
    <location>
        <position position="72"/>
    </location>
    <ligand>
        <name>substrate</name>
    </ligand>
</feature>
<dbReference type="EMBL" id="CP025628">
    <property type="protein sequence ID" value="AWD32621.1"/>
    <property type="molecule type" value="Genomic_DNA"/>
</dbReference>
<dbReference type="CDD" id="cd04738">
    <property type="entry name" value="DHOD_2_like"/>
    <property type="match status" value="1"/>
</dbReference>
<dbReference type="GO" id="GO:0006207">
    <property type="term" value="P:'de novo' pyrimidine nucleobase biosynthetic process"/>
    <property type="evidence" value="ECO:0007669"/>
    <property type="project" value="UniProtKB-UniRule"/>
</dbReference>
<keyword evidence="6 11" id="KW-0288">FMN</keyword>
<evidence type="ECO:0000256" key="3">
    <source>
        <dbReference type="ARBA" id="ARBA00005161"/>
    </source>
</evidence>
<dbReference type="PANTHER" id="PTHR48109:SF4">
    <property type="entry name" value="DIHYDROOROTATE DEHYDROGENASE (QUINONE), MITOCHONDRIAL"/>
    <property type="match status" value="1"/>
</dbReference>
<comment type="function">
    <text evidence="1 11">Catalyzes the conversion of dihydroorotate to orotate with quinone as electron acceptor.</text>
</comment>
<comment type="subunit">
    <text evidence="11">Monomer.</text>
</comment>
<dbReference type="PROSITE" id="PS00912">
    <property type="entry name" value="DHODEHASE_2"/>
    <property type="match status" value="1"/>
</dbReference>
<feature type="binding site" evidence="11">
    <location>
        <position position="181"/>
    </location>
    <ligand>
        <name>FMN</name>
        <dbReference type="ChEBI" id="CHEBI:58210"/>
    </ligand>
</feature>
<proteinExistence type="inferred from homology"/>
<keyword evidence="9 11" id="KW-0472">Membrane</keyword>
<keyword evidence="8 11" id="KW-0560">Oxidoreductase</keyword>
<dbReference type="KEGG" id="kso:CKSOR_00515"/>
<comment type="similarity">
    <text evidence="4 11">Belongs to the dihydroorotate dehydrogenase family. Type 2 subfamily.</text>
</comment>
<feature type="binding site" evidence="11">
    <location>
        <position position="186"/>
    </location>
    <ligand>
        <name>substrate</name>
    </ligand>
</feature>
<dbReference type="NCBIfam" id="TIGR01036">
    <property type="entry name" value="pyrD_sub2"/>
    <property type="match status" value="1"/>
</dbReference>
<keyword evidence="11" id="KW-1003">Cell membrane</keyword>
<protein>
    <recommendedName>
        <fullName evidence="11">Dihydroorotate dehydrogenase (quinone)</fullName>
        <ecNumber evidence="11">1.3.5.2</ecNumber>
    </recommendedName>
    <alternativeName>
        <fullName evidence="11">DHOdehase</fullName>
        <shortName evidence="11">DHOD</shortName>
        <shortName evidence="11">DHODase</shortName>
    </alternativeName>
    <alternativeName>
        <fullName evidence="11">Dihydroorotate oxidase</fullName>
    </alternativeName>
</protein>
<evidence type="ECO:0000259" key="12">
    <source>
        <dbReference type="Pfam" id="PF01180"/>
    </source>
</evidence>
<evidence type="ECO:0000256" key="4">
    <source>
        <dbReference type="ARBA" id="ARBA00005359"/>
    </source>
</evidence>
<feature type="domain" description="Dihydroorotate dehydrogenase catalytic" evidence="12">
    <location>
        <begin position="53"/>
        <end position="342"/>
    </location>
</feature>
<dbReference type="Gene3D" id="3.20.20.70">
    <property type="entry name" value="Aldolase class I"/>
    <property type="match status" value="1"/>
</dbReference>
<feature type="binding site" evidence="11">
    <location>
        <begin position="255"/>
        <end position="256"/>
    </location>
    <ligand>
        <name>substrate</name>
    </ligand>
</feature>
<evidence type="ECO:0000256" key="1">
    <source>
        <dbReference type="ARBA" id="ARBA00003125"/>
    </source>
</evidence>
<comment type="subcellular location">
    <subcellularLocation>
        <location evidence="11">Cell membrane</location>
        <topology evidence="11">Peripheral membrane protein</topology>
    </subcellularLocation>
    <subcellularLocation>
        <location evidence="2">Membrane</location>
    </subcellularLocation>
</comment>
<feature type="binding site" evidence="11">
    <location>
        <position position="277"/>
    </location>
    <ligand>
        <name>FMN</name>
        <dbReference type="ChEBI" id="CHEBI:58210"/>
    </ligand>
</feature>
<evidence type="ECO:0000256" key="10">
    <source>
        <dbReference type="ARBA" id="ARBA00048639"/>
    </source>
</evidence>
<dbReference type="GO" id="GO:0044205">
    <property type="term" value="P:'de novo' UMP biosynthetic process"/>
    <property type="evidence" value="ECO:0007669"/>
    <property type="project" value="UniProtKB-UniRule"/>
</dbReference>
<feature type="binding site" evidence="11">
    <location>
        <begin position="327"/>
        <end position="328"/>
    </location>
    <ligand>
        <name>FMN</name>
        <dbReference type="ChEBI" id="CHEBI:58210"/>
    </ligand>
</feature>
<dbReference type="NCBIfam" id="NF003646">
    <property type="entry name" value="PRK05286.1-4"/>
    <property type="match status" value="1"/>
</dbReference>
<organism evidence="13 14">
    <name type="scientific">Candidatus Kinetoplastidibacterium kentomonadis</name>
    <dbReference type="NCBI Taxonomy" id="1576550"/>
    <lineage>
        <taxon>Bacteria</taxon>
        <taxon>Pseudomonadati</taxon>
        <taxon>Pseudomonadota</taxon>
        <taxon>Betaproteobacteria</taxon>
        <taxon>Candidatus Kinetoplastidibacterium</taxon>
    </lineage>
</organism>
<feature type="binding site" evidence="11">
    <location>
        <position position="148"/>
    </location>
    <ligand>
        <name>FMN</name>
        <dbReference type="ChEBI" id="CHEBI:58210"/>
    </ligand>
</feature>
<feature type="binding site" evidence="11">
    <location>
        <position position="92"/>
    </location>
    <ligand>
        <name>FMN</name>
        <dbReference type="ChEBI" id="CHEBI:58210"/>
    </ligand>
</feature>
<dbReference type="AlphaFoldDB" id="A0A3Q8EX60"/>
<gene>
    <name evidence="11 13" type="primary">pyrD</name>
    <name evidence="13" type="ORF">CKSOR_00515</name>
</gene>
<dbReference type="InterPro" id="IPR005719">
    <property type="entry name" value="Dihydroorotate_DH_2"/>
</dbReference>
<evidence type="ECO:0000256" key="2">
    <source>
        <dbReference type="ARBA" id="ARBA00004370"/>
    </source>
</evidence>
<dbReference type="InterPro" id="IPR005720">
    <property type="entry name" value="Dihydroorotate_DH_cat"/>
</dbReference>
<evidence type="ECO:0000256" key="7">
    <source>
        <dbReference type="ARBA" id="ARBA00022975"/>
    </source>
</evidence>
<feature type="binding site" evidence="11">
    <location>
        <begin position="117"/>
        <end position="121"/>
    </location>
    <ligand>
        <name>substrate</name>
    </ligand>
</feature>
<dbReference type="NCBIfam" id="NF003652">
    <property type="entry name" value="PRK05286.2-5"/>
    <property type="match status" value="1"/>
</dbReference>
<evidence type="ECO:0000313" key="14">
    <source>
        <dbReference type="Proteomes" id="UP000266796"/>
    </source>
</evidence>
<dbReference type="Pfam" id="PF01180">
    <property type="entry name" value="DHO_dh"/>
    <property type="match status" value="1"/>
</dbReference>
<keyword evidence="14" id="KW-1185">Reference proteome</keyword>
<feature type="binding site" evidence="11">
    <location>
        <position position="254"/>
    </location>
    <ligand>
        <name>FMN</name>
        <dbReference type="ChEBI" id="CHEBI:58210"/>
    </ligand>
</feature>
<dbReference type="InterPro" id="IPR050074">
    <property type="entry name" value="DHO_dehydrogenase"/>
</dbReference>
<dbReference type="InterPro" id="IPR012135">
    <property type="entry name" value="Dihydroorotate_DH_1_2"/>
</dbReference>
<evidence type="ECO:0000256" key="11">
    <source>
        <dbReference type="HAMAP-Rule" id="MF_00225"/>
    </source>
</evidence>